<keyword evidence="3" id="KW-1185">Reference proteome</keyword>
<organism evidence="2 3">
    <name type="scientific">Dacryopinax primogenitus (strain DJM 731)</name>
    <name type="common">Brown rot fungus</name>
    <dbReference type="NCBI Taxonomy" id="1858805"/>
    <lineage>
        <taxon>Eukaryota</taxon>
        <taxon>Fungi</taxon>
        <taxon>Dikarya</taxon>
        <taxon>Basidiomycota</taxon>
        <taxon>Agaricomycotina</taxon>
        <taxon>Dacrymycetes</taxon>
        <taxon>Dacrymycetales</taxon>
        <taxon>Dacrymycetaceae</taxon>
        <taxon>Dacryopinax</taxon>
    </lineage>
</organism>
<accession>M5GGK5</accession>
<proteinExistence type="predicted"/>
<reference evidence="2 3" key="1">
    <citation type="journal article" date="2012" name="Science">
        <title>The Paleozoic origin of enzymatic lignin decomposition reconstructed from 31 fungal genomes.</title>
        <authorList>
            <person name="Floudas D."/>
            <person name="Binder M."/>
            <person name="Riley R."/>
            <person name="Barry K."/>
            <person name="Blanchette R.A."/>
            <person name="Henrissat B."/>
            <person name="Martinez A.T."/>
            <person name="Otillar R."/>
            <person name="Spatafora J.W."/>
            <person name="Yadav J.S."/>
            <person name="Aerts A."/>
            <person name="Benoit I."/>
            <person name="Boyd A."/>
            <person name="Carlson A."/>
            <person name="Copeland A."/>
            <person name="Coutinho P.M."/>
            <person name="de Vries R.P."/>
            <person name="Ferreira P."/>
            <person name="Findley K."/>
            <person name="Foster B."/>
            <person name="Gaskell J."/>
            <person name="Glotzer D."/>
            <person name="Gorecki P."/>
            <person name="Heitman J."/>
            <person name="Hesse C."/>
            <person name="Hori C."/>
            <person name="Igarashi K."/>
            <person name="Jurgens J.A."/>
            <person name="Kallen N."/>
            <person name="Kersten P."/>
            <person name="Kohler A."/>
            <person name="Kuees U."/>
            <person name="Kumar T.K.A."/>
            <person name="Kuo A."/>
            <person name="LaButti K."/>
            <person name="Larrondo L.F."/>
            <person name="Lindquist E."/>
            <person name="Ling A."/>
            <person name="Lombard V."/>
            <person name="Lucas S."/>
            <person name="Lundell T."/>
            <person name="Martin R."/>
            <person name="McLaughlin D.J."/>
            <person name="Morgenstern I."/>
            <person name="Morin E."/>
            <person name="Murat C."/>
            <person name="Nagy L.G."/>
            <person name="Nolan M."/>
            <person name="Ohm R.A."/>
            <person name="Patyshakuliyeva A."/>
            <person name="Rokas A."/>
            <person name="Ruiz-Duenas F.J."/>
            <person name="Sabat G."/>
            <person name="Salamov A."/>
            <person name="Samejima M."/>
            <person name="Schmutz J."/>
            <person name="Slot J.C."/>
            <person name="St John F."/>
            <person name="Stenlid J."/>
            <person name="Sun H."/>
            <person name="Sun S."/>
            <person name="Syed K."/>
            <person name="Tsang A."/>
            <person name="Wiebenga A."/>
            <person name="Young D."/>
            <person name="Pisabarro A."/>
            <person name="Eastwood D.C."/>
            <person name="Martin F."/>
            <person name="Cullen D."/>
            <person name="Grigoriev I.V."/>
            <person name="Hibbett D.S."/>
        </authorList>
    </citation>
    <scope>NUCLEOTIDE SEQUENCE [LARGE SCALE GENOMIC DNA]</scope>
    <source>
        <strain evidence="2 3">DJM-731 SS1</strain>
    </source>
</reference>
<dbReference type="Proteomes" id="UP000030653">
    <property type="component" value="Unassembled WGS sequence"/>
</dbReference>
<dbReference type="Pfam" id="PF14031">
    <property type="entry name" value="D-ser_dehydrat"/>
    <property type="match status" value="1"/>
</dbReference>
<dbReference type="AlphaFoldDB" id="M5GGK5"/>
<dbReference type="HOGENOM" id="CLU_1578476_0_0_1"/>
<dbReference type="EMBL" id="JH795856">
    <property type="protein sequence ID" value="EJU05648.1"/>
    <property type="molecule type" value="Genomic_DNA"/>
</dbReference>
<dbReference type="InterPro" id="IPR026956">
    <property type="entry name" value="D-ser_dehydrat-like_dom"/>
</dbReference>
<dbReference type="STRING" id="1858805.M5GGK5"/>
<dbReference type="OrthoDB" id="20198at2759"/>
<dbReference type="GeneID" id="63682942"/>
<dbReference type="SMART" id="SM01119">
    <property type="entry name" value="D-ser_dehydrat"/>
    <property type="match status" value="1"/>
</dbReference>
<dbReference type="Gene3D" id="2.40.37.20">
    <property type="entry name" value="D-serine dehydratase-like domain"/>
    <property type="match status" value="1"/>
</dbReference>
<evidence type="ECO:0000313" key="2">
    <source>
        <dbReference type="EMBL" id="EJU05648.1"/>
    </source>
</evidence>
<name>M5GGK5_DACPD</name>
<dbReference type="PANTHER" id="PTHR28004:SF2">
    <property type="entry name" value="D-SERINE DEHYDRATASE"/>
    <property type="match status" value="1"/>
</dbReference>
<sequence length="169" mass="18519">MLNCALPRRRASGTHLALKGKLEIHAGNYPCLDLQQLATHLICEQQIAATVFTTVVSSYPDRDGGEGMCDAGALAMSKDRGPNPGFGDVVTPGWENWRLGRISQEHGGLTRAEGKQGKELERWAQCSRSWGSIRASRAHAFPGIMSLIRVKGMERLWLMFGCRGEPGEL</sequence>
<evidence type="ECO:0000259" key="1">
    <source>
        <dbReference type="SMART" id="SM01119"/>
    </source>
</evidence>
<dbReference type="RefSeq" id="XP_040632542.1">
    <property type="nucleotide sequence ID" value="XM_040767880.1"/>
</dbReference>
<dbReference type="InterPro" id="IPR042208">
    <property type="entry name" value="D-ser_dehydrat-like_sf"/>
</dbReference>
<dbReference type="GO" id="GO:0008721">
    <property type="term" value="F:D-serine ammonia-lyase activity"/>
    <property type="evidence" value="ECO:0007669"/>
    <property type="project" value="TreeGrafter"/>
</dbReference>
<feature type="domain" description="D-serine dehydratase-like" evidence="1">
    <location>
        <begin position="48"/>
        <end position="128"/>
    </location>
</feature>
<dbReference type="InterPro" id="IPR051466">
    <property type="entry name" value="D-amino_acid_metab_enzyme"/>
</dbReference>
<protein>
    <recommendedName>
        <fullName evidence="1">D-serine dehydratase-like domain-containing protein</fullName>
    </recommendedName>
</protein>
<dbReference type="PANTHER" id="PTHR28004">
    <property type="entry name" value="ZGC:162816-RELATED"/>
    <property type="match status" value="1"/>
</dbReference>
<gene>
    <name evidence="2" type="ORF">DACRYDRAFT_104132</name>
</gene>
<evidence type="ECO:0000313" key="3">
    <source>
        <dbReference type="Proteomes" id="UP000030653"/>
    </source>
</evidence>
<dbReference type="GO" id="GO:0036088">
    <property type="term" value="P:D-serine catabolic process"/>
    <property type="evidence" value="ECO:0007669"/>
    <property type="project" value="TreeGrafter"/>
</dbReference>